<keyword evidence="3" id="KW-1015">Disulfide bond</keyword>
<dbReference type="GO" id="GO:0006508">
    <property type="term" value="P:proteolysis"/>
    <property type="evidence" value="ECO:0007669"/>
    <property type="project" value="TreeGrafter"/>
</dbReference>
<gene>
    <name evidence="4" type="primary">PCSK1</name>
    <name evidence="4" type="ORF">FOL47_009938</name>
</gene>
<dbReference type="GO" id="GO:0004222">
    <property type="term" value="F:metalloendopeptidase activity"/>
    <property type="evidence" value="ECO:0007669"/>
    <property type="project" value="TreeGrafter"/>
</dbReference>
<evidence type="ECO:0000256" key="2">
    <source>
        <dbReference type="ARBA" id="ARBA00022737"/>
    </source>
</evidence>
<dbReference type="InterPro" id="IPR043543">
    <property type="entry name" value="PAPPA/PAPPA2"/>
</dbReference>
<comment type="caution">
    <text evidence="4">The sequence shown here is derived from an EMBL/GenBank/DDBJ whole genome shotgun (WGS) entry which is preliminary data.</text>
</comment>
<accession>A0A7J6MRD9</accession>
<evidence type="ECO:0000313" key="4">
    <source>
        <dbReference type="EMBL" id="KAF4673907.1"/>
    </source>
</evidence>
<sequence length="1836" mass="198018">MLLLFATLAAVSGGDLPPILILDKGPTPKQAVEILNDTVTFSSCSSIKVSPPLRSSVSGELSLQILNLLELAFLRPSDMDAFVGEDTVSFGCGDESGEVEEKAAATVLLLNADEDLLAPGYGYTGATLDRTQAELEIHVNGTESLTLGIDLNDRSFDAGDDGVTLQVKSGDSSFGDGCLALTDTVLKAEVTSSRIACSEFKVIDTLQGGCTRGCLLAPASHSGLCLTHVTDHNLETQLVLRGCNASSIWVGSSTYTGLCTESIMTTGGFGSTVCIEEAGMTILHATMKGFHQGGDSIQTNASDVSCIGTELDVTNTFSQSCDRRARCSVPLNESLARNVIPNGCPVVVDVAIECPSTPAKLVSDIELEVYTTMIQLSCPTLPYFSVPSTREQLVTLTVAVTAAINSRHSRDEIIITAQSELKAGSVYNLKLREASIRPRDMVSGPPWCPDQVAASLQTGPSDEGYRGQTWRVYNITLLEPHNTPATGQGPLSALLSGEPAISAIAVSGPGFAIGELARHLSYVADWRGGTDEVLVRLSASGRIVDEYYMKIHVKEKMPAVRLTARLGGGEIEPLRLGHQARALQISVDYGDDEAGILCAVVAVSSGLLGVDADFIMQPNGSYILFSGDLFGGSPSLRIAGSSSDMKELLSEGLLYWLPLYPKMDVTKFQSHKQLGITKLMAYVSTYNIMSDGMLPVASSPCEKVRFVCGTVFSAVNGSRLSNVEVTISITIGEGASVSEENLKTDVFGEWCAVPPAASALAIDLYHPEFLPKTFVHDLMRDGEDITADSGQLDAHLYSRQTQMQFTKQFTLKWDGDDIDIHALDPYGCHVYYNRPVCAQGHSLTVTLSRDAHDVGRIETLTVHGKPLCETQPLNSCSIFIWVDMQGTVMPDSLQNATLEIAGNPPILLVINSTGESSTAKDVWLAGILELDRQLAFTITNTLGDYTELYQWLGDNTVTEGSYLMAFNRSASGRSRVRRLLEKGSIGADGSARVPRPFSIVGLGESCSDGNLVDGDGCSHDGLVEPGYLCYLLYDPTVYPTQRHTCRDFGPDPIVVLEGYSSQEDRDLNGELRNNFVRPLTYMQRGAVHPVPNRAPVLSLAKRATKMAKATPGWIRRRRWVEAPYLLGTVPRSATPARSSSSSEGSDYEWISFGAHEFRFYDDVYSGAYVSANGFVTFSSPDLSGEEVSLERHYEHKRISVFWTDIDSTRNRPDARITFQLLDENTALKRPRAVVTWVNVTYFGNEAAIAPPSTFQLTILRDSLMLPFPQICIVPSVGRDLDGSGDIQTAWMNSTQSVPKGSRAIIGVSRAWRADDGGKGWRPRHRSLRLSPAMYIKADLVPPVNESFLMEMWLKLDPDHSSTGSGTVFSTKDVALVLDANLTLLLHYGGQSVRLTDLALRTGTWYHLRLLEHGPASSNVWCNHRDLARIDVIIKSEFGLRQTEGLCLSKVENNTAVSENTTLIATSLSGSVSAFRLWSPVPDESDRTGGDCLYEEIYDPLGSLKLAIDFDGGAVDTFNGTRVTVNGAVVQTYTTDVPMDCSIPLYASGLDQLLPCNESANCPNSMLDSFFETCDTGAIPGSGCTSQCEPEPGWTCNKGNSSSPSVCSRILCGDGKLAEGIEECEDGNTANGDGCSSSCEIETGWQCGYLNTSDPTRSGPLLTSASRWIPPRPVTMATQWAVMAARARVQLSKDGHAEIASLTILLYVALSAAMAFVAEMRNAMTATGAVEPSLCIRIIRFNGDGCSSNCMRLLCRIRLRLGNTGPCRGVRCGDGVIDRPAEECDDGNVYDGDGCSSTCTKEDEVTQAPPSMVMISIPVFPPGRGHIANIAAQSMSQ</sequence>
<dbReference type="Pfam" id="PF13948">
    <property type="entry name" value="DUF4215"/>
    <property type="match status" value="1"/>
</dbReference>
<name>A0A7J6MRD9_PERCH</name>
<keyword evidence="2" id="KW-0677">Repeat</keyword>
<dbReference type="Proteomes" id="UP000591131">
    <property type="component" value="Unassembled WGS sequence"/>
</dbReference>
<dbReference type="EMBL" id="JAAPAO010000073">
    <property type="protein sequence ID" value="KAF4673907.1"/>
    <property type="molecule type" value="Genomic_DNA"/>
</dbReference>
<dbReference type="GO" id="GO:0007166">
    <property type="term" value="P:cell surface receptor signaling pathway"/>
    <property type="evidence" value="ECO:0007669"/>
    <property type="project" value="TreeGrafter"/>
</dbReference>
<proteinExistence type="predicted"/>
<dbReference type="PANTHER" id="PTHR46130">
    <property type="entry name" value="LAMGL DOMAIN-CONTAINING PROTEIN"/>
    <property type="match status" value="1"/>
</dbReference>
<keyword evidence="1" id="KW-0732">Signal</keyword>
<keyword evidence="5" id="KW-1185">Reference proteome</keyword>
<dbReference type="OrthoDB" id="409374at2759"/>
<dbReference type="PANTHER" id="PTHR46130:SF3">
    <property type="entry name" value="CHROMOSOME UNDETERMINED SCAFFOLD_33, WHOLE GENOME SHOTGUN SEQUENCE"/>
    <property type="match status" value="1"/>
</dbReference>
<dbReference type="GO" id="GO:0005615">
    <property type="term" value="C:extracellular space"/>
    <property type="evidence" value="ECO:0007669"/>
    <property type="project" value="TreeGrafter"/>
</dbReference>
<dbReference type="InterPro" id="IPR011936">
    <property type="entry name" value="Myxo_disulph_rpt"/>
</dbReference>
<protein>
    <submittedName>
        <fullName evidence="4">Neuroendocrine convertase 1</fullName>
    </submittedName>
</protein>
<evidence type="ECO:0000256" key="1">
    <source>
        <dbReference type="ARBA" id="ARBA00022729"/>
    </source>
</evidence>
<reference evidence="4 5" key="1">
    <citation type="submission" date="2020-04" db="EMBL/GenBank/DDBJ databases">
        <title>Perkinsus chesapeaki whole genome sequence.</title>
        <authorList>
            <person name="Bogema D.R."/>
        </authorList>
    </citation>
    <scope>NUCLEOTIDE SEQUENCE [LARGE SCALE GENOMIC DNA]</scope>
    <source>
        <strain evidence="4">ATCC PRA-425</strain>
    </source>
</reference>
<evidence type="ECO:0000313" key="5">
    <source>
        <dbReference type="Proteomes" id="UP000591131"/>
    </source>
</evidence>
<evidence type="ECO:0000256" key="3">
    <source>
        <dbReference type="ARBA" id="ARBA00023157"/>
    </source>
</evidence>
<organism evidence="4 5">
    <name type="scientific">Perkinsus chesapeaki</name>
    <name type="common">Clam parasite</name>
    <name type="synonym">Perkinsus andrewsi</name>
    <dbReference type="NCBI Taxonomy" id="330153"/>
    <lineage>
        <taxon>Eukaryota</taxon>
        <taxon>Sar</taxon>
        <taxon>Alveolata</taxon>
        <taxon>Perkinsozoa</taxon>
        <taxon>Perkinsea</taxon>
        <taxon>Perkinsida</taxon>
        <taxon>Perkinsidae</taxon>
        <taxon>Perkinsus</taxon>
    </lineage>
</organism>
<dbReference type="NCBIfam" id="TIGR02232">
    <property type="entry name" value="myxo_disulf_rpt"/>
    <property type="match status" value="3"/>
</dbReference>